<sequence length="40" mass="4719">MSWMDMAEFTGMYSQRVLRRWFTMRPPGTGRSAMQIFSNG</sequence>
<keyword evidence="2" id="KW-1185">Reference proteome</keyword>
<dbReference type="EMBL" id="FOUI01000004">
    <property type="protein sequence ID" value="SFM36372.1"/>
    <property type="molecule type" value="Genomic_DNA"/>
</dbReference>
<dbReference type="STRING" id="1720063.SAMN05216217_10420"/>
<reference evidence="2" key="1">
    <citation type="submission" date="2016-10" db="EMBL/GenBank/DDBJ databases">
        <authorList>
            <person name="Varghese N."/>
            <person name="Submissions S."/>
        </authorList>
    </citation>
    <scope>NUCLEOTIDE SEQUENCE [LARGE SCALE GENOMIC DNA]</scope>
    <source>
        <strain evidence="2">DSM 24213</strain>
    </source>
</reference>
<organism evidence="1 2">
    <name type="scientific">Halopseudomonas yangmingensis</name>
    <dbReference type="NCBI Taxonomy" id="1720063"/>
    <lineage>
        <taxon>Bacteria</taxon>
        <taxon>Pseudomonadati</taxon>
        <taxon>Pseudomonadota</taxon>
        <taxon>Gammaproteobacteria</taxon>
        <taxon>Pseudomonadales</taxon>
        <taxon>Pseudomonadaceae</taxon>
        <taxon>Halopseudomonas</taxon>
    </lineage>
</organism>
<gene>
    <name evidence="1" type="ORF">SAMN05216217_10420</name>
</gene>
<protein>
    <submittedName>
        <fullName evidence="1">Uncharacterized protein</fullName>
    </submittedName>
</protein>
<name>A0A1I4Q8F0_9GAMM</name>
<evidence type="ECO:0000313" key="1">
    <source>
        <dbReference type="EMBL" id="SFM36372.1"/>
    </source>
</evidence>
<dbReference type="Proteomes" id="UP000243629">
    <property type="component" value="Unassembled WGS sequence"/>
</dbReference>
<proteinExistence type="predicted"/>
<dbReference type="AlphaFoldDB" id="A0A1I4Q8F0"/>
<accession>A0A1I4Q8F0</accession>
<evidence type="ECO:0000313" key="2">
    <source>
        <dbReference type="Proteomes" id="UP000243629"/>
    </source>
</evidence>